<dbReference type="EMBL" id="MT143900">
    <property type="protein sequence ID" value="QJH92554.1"/>
    <property type="molecule type" value="Genomic_DNA"/>
</dbReference>
<sequence length="52" mass="6248">MWIEETIEEAQARMVRKCGRCPREVHYMELTREGLCPECAEKERREVKPIVK</sequence>
<name>A0A6M3X4B8_9ZZZZ</name>
<organism evidence="1">
    <name type="scientific">viral metagenome</name>
    <dbReference type="NCBI Taxonomy" id="1070528"/>
    <lineage>
        <taxon>unclassified sequences</taxon>
        <taxon>metagenomes</taxon>
        <taxon>organismal metagenomes</taxon>
    </lineage>
</organism>
<accession>A0A6M3X4B8</accession>
<proteinExistence type="predicted"/>
<dbReference type="AlphaFoldDB" id="A0A6M3X4B8"/>
<protein>
    <submittedName>
        <fullName evidence="1">Uncharacterized protein</fullName>
    </submittedName>
</protein>
<evidence type="ECO:0000313" key="1">
    <source>
        <dbReference type="EMBL" id="QJH92554.1"/>
    </source>
</evidence>
<gene>
    <name evidence="1" type="ORF">MM171A03406_0004</name>
</gene>
<reference evidence="1" key="1">
    <citation type="submission" date="2020-03" db="EMBL/GenBank/DDBJ databases">
        <title>The deep terrestrial virosphere.</title>
        <authorList>
            <person name="Holmfeldt K."/>
            <person name="Nilsson E."/>
            <person name="Simone D."/>
            <person name="Lopez-Fernandez M."/>
            <person name="Wu X."/>
            <person name="de Brujin I."/>
            <person name="Lundin D."/>
            <person name="Andersson A."/>
            <person name="Bertilsson S."/>
            <person name="Dopson M."/>
        </authorList>
    </citation>
    <scope>NUCLEOTIDE SEQUENCE</scope>
    <source>
        <strain evidence="1">MM171A03406</strain>
    </source>
</reference>